<keyword evidence="2" id="KW-1185">Reference proteome</keyword>
<accession>A0AAD9KZT7</accession>
<evidence type="ECO:0000313" key="2">
    <source>
        <dbReference type="Proteomes" id="UP001209878"/>
    </source>
</evidence>
<dbReference type="EMBL" id="JAODUO010000445">
    <property type="protein sequence ID" value="KAK2180389.1"/>
    <property type="molecule type" value="Genomic_DNA"/>
</dbReference>
<dbReference type="PANTHER" id="PTHR46830">
    <property type="entry name" value="TRANSFERASE, PUTATIVE-RELATED"/>
    <property type="match status" value="1"/>
</dbReference>
<sequence length="270" mass="31855">MEWDLTDKPARRRHVPYDVLDLMRARGFQPVLLSRFEPRENSESDNYVVPNVVHYIHFGKTLEFEFTNYLNVLGVHKFMKPNYIIFHGDTGITGEWWNRTVAEVPNMYHVWRRKPTEIHGHFGGIYLDNDVLVVASFDPLRKYDLTLGREMSTLLANCVIVARRQAPFLRVWLDTYRNYLPGEWTANSNEMAHNIAHILPSLIHIENTSLVFPNPTNADLLYLKHYDWSKNYCVHLYLRERYHKPKTPDDLGKFDNTVSEIMRFIYNALA</sequence>
<dbReference type="Gene3D" id="3.90.550.20">
    <property type="match status" value="1"/>
</dbReference>
<dbReference type="SUPFAM" id="SSF53448">
    <property type="entry name" value="Nucleotide-diphospho-sugar transferases"/>
    <property type="match status" value="1"/>
</dbReference>
<dbReference type="InterPro" id="IPR029044">
    <property type="entry name" value="Nucleotide-diphossugar_trans"/>
</dbReference>
<protein>
    <submittedName>
        <fullName evidence="1">Uncharacterized protein</fullName>
    </submittedName>
</protein>
<comment type="caution">
    <text evidence="1">The sequence shown here is derived from an EMBL/GenBank/DDBJ whole genome shotgun (WGS) entry which is preliminary data.</text>
</comment>
<gene>
    <name evidence="1" type="ORF">NP493_445g02002</name>
</gene>
<reference evidence="1" key="1">
    <citation type="journal article" date="2023" name="Mol. Biol. Evol.">
        <title>Third-Generation Sequencing Reveals the Adaptive Role of the Epigenome in Three Deep-Sea Polychaetes.</title>
        <authorList>
            <person name="Perez M."/>
            <person name="Aroh O."/>
            <person name="Sun Y."/>
            <person name="Lan Y."/>
            <person name="Juniper S.K."/>
            <person name="Young C.R."/>
            <person name="Angers B."/>
            <person name="Qian P.Y."/>
        </authorList>
    </citation>
    <scope>NUCLEOTIDE SEQUENCE</scope>
    <source>
        <strain evidence="1">R07B-5</strain>
    </source>
</reference>
<name>A0AAD9KZT7_RIDPI</name>
<dbReference type="Proteomes" id="UP001209878">
    <property type="component" value="Unassembled WGS sequence"/>
</dbReference>
<dbReference type="AlphaFoldDB" id="A0AAD9KZT7"/>
<evidence type="ECO:0000313" key="1">
    <source>
        <dbReference type="EMBL" id="KAK2180389.1"/>
    </source>
</evidence>
<proteinExistence type="predicted"/>
<organism evidence="1 2">
    <name type="scientific">Ridgeia piscesae</name>
    <name type="common">Tubeworm</name>
    <dbReference type="NCBI Taxonomy" id="27915"/>
    <lineage>
        <taxon>Eukaryota</taxon>
        <taxon>Metazoa</taxon>
        <taxon>Spiralia</taxon>
        <taxon>Lophotrochozoa</taxon>
        <taxon>Annelida</taxon>
        <taxon>Polychaeta</taxon>
        <taxon>Sedentaria</taxon>
        <taxon>Canalipalpata</taxon>
        <taxon>Sabellida</taxon>
        <taxon>Siboglinidae</taxon>
        <taxon>Ridgeia</taxon>
    </lineage>
</organism>
<dbReference type="PANTHER" id="PTHR46830:SF1">
    <property type="entry name" value="ALPHA-1,4-N-ACETYLGLUCOSAMINYLTRANSFERASE"/>
    <property type="match status" value="1"/>
</dbReference>